<keyword evidence="2" id="KW-1185">Reference proteome</keyword>
<protein>
    <submittedName>
        <fullName evidence="1">Uncharacterized protein</fullName>
    </submittedName>
</protein>
<dbReference type="Proteomes" id="UP000831880">
    <property type="component" value="Chromosome"/>
</dbReference>
<evidence type="ECO:0000313" key="1">
    <source>
        <dbReference type="EMBL" id="UOQ92564.1"/>
    </source>
</evidence>
<sequence length="83" mass="9327">MNVHTISVEGDISMNKYKLDRYDGSYAILVQEDAERSEFLVLKERLIAFAKAGDTLAIDFDSIGNLKQVQIVGKNYEKPSSEV</sequence>
<name>A0ABY4GXB0_9BACI</name>
<proteinExistence type="predicted"/>
<evidence type="ECO:0000313" key="2">
    <source>
        <dbReference type="Proteomes" id="UP000831880"/>
    </source>
</evidence>
<gene>
    <name evidence="1" type="ORF">MUO14_19255</name>
</gene>
<reference evidence="1 2" key="1">
    <citation type="submission" date="2022-04" db="EMBL/GenBank/DDBJ databases">
        <title>Halobacillus sp. isolated from saltern.</title>
        <authorList>
            <person name="Won M."/>
            <person name="Lee C.-M."/>
            <person name="Woen H.-Y."/>
            <person name="Kwon S.-W."/>
        </authorList>
    </citation>
    <scope>NUCLEOTIDE SEQUENCE [LARGE SCALE GENOMIC DNA]</scope>
    <source>
        <strain evidence="1 2">SSTM10-2</strain>
    </source>
</reference>
<accession>A0ABY4GXB0</accession>
<dbReference type="RefSeq" id="WP_244752172.1">
    <property type="nucleotide sequence ID" value="NZ_CP095074.1"/>
</dbReference>
<dbReference type="EMBL" id="CP095074">
    <property type="protein sequence ID" value="UOQ92564.1"/>
    <property type="molecule type" value="Genomic_DNA"/>
</dbReference>
<organism evidence="1 2">
    <name type="scientific">Halobacillus shinanisalinarum</name>
    <dbReference type="NCBI Taxonomy" id="2932258"/>
    <lineage>
        <taxon>Bacteria</taxon>
        <taxon>Bacillati</taxon>
        <taxon>Bacillota</taxon>
        <taxon>Bacilli</taxon>
        <taxon>Bacillales</taxon>
        <taxon>Bacillaceae</taxon>
        <taxon>Halobacillus</taxon>
    </lineage>
</organism>